<evidence type="ECO:0000313" key="3">
    <source>
        <dbReference type="Proteomes" id="UP001281410"/>
    </source>
</evidence>
<reference evidence="2" key="1">
    <citation type="journal article" date="2023" name="Plant J.">
        <title>Genome sequences and population genomics provide insights into the demographic history, inbreeding, and mutation load of two 'living fossil' tree species of Dipteronia.</title>
        <authorList>
            <person name="Feng Y."/>
            <person name="Comes H.P."/>
            <person name="Chen J."/>
            <person name="Zhu S."/>
            <person name="Lu R."/>
            <person name="Zhang X."/>
            <person name="Li P."/>
            <person name="Qiu J."/>
            <person name="Olsen K.M."/>
            <person name="Qiu Y."/>
        </authorList>
    </citation>
    <scope>NUCLEOTIDE SEQUENCE</scope>
    <source>
        <strain evidence="2">NBL</strain>
    </source>
</reference>
<comment type="caution">
    <text evidence="2">The sequence shown here is derived from an EMBL/GenBank/DDBJ whole genome shotgun (WGS) entry which is preliminary data.</text>
</comment>
<keyword evidence="3" id="KW-1185">Reference proteome</keyword>
<feature type="region of interest" description="Disordered" evidence="1">
    <location>
        <begin position="74"/>
        <end position="96"/>
    </location>
</feature>
<accession>A0AAE0E4G6</accession>
<dbReference type="Proteomes" id="UP001281410">
    <property type="component" value="Unassembled WGS sequence"/>
</dbReference>
<proteinExistence type="predicted"/>
<gene>
    <name evidence="2" type="ORF">Dsin_015342</name>
</gene>
<dbReference type="AlphaFoldDB" id="A0AAE0E4G6"/>
<name>A0AAE0E4G6_9ROSI</name>
<dbReference type="Gene3D" id="3.30.410.40">
    <property type="match status" value="1"/>
</dbReference>
<organism evidence="2 3">
    <name type="scientific">Dipteronia sinensis</name>
    <dbReference type="NCBI Taxonomy" id="43782"/>
    <lineage>
        <taxon>Eukaryota</taxon>
        <taxon>Viridiplantae</taxon>
        <taxon>Streptophyta</taxon>
        <taxon>Embryophyta</taxon>
        <taxon>Tracheophyta</taxon>
        <taxon>Spermatophyta</taxon>
        <taxon>Magnoliopsida</taxon>
        <taxon>eudicotyledons</taxon>
        <taxon>Gunneridae</taxon>
        <taxon>Pentapetalae</taxon>
        <taxon>rosids</taxon>
        <taxon>malvids</taxon>
        <taxon>Sapindales</taxon>
        <taxon>Sapindaceae</taxon>
        <taxon>Hippocastanoideae</taxon>
        <taxon>Acereae</taxon>
        <taxon>Dipteronia</taxon>
    </lineage>
</organism>
<sequence>MAFLKQEFYLIMVSVWNILRGRRQVASRKPKQTESGIGSHEHLKKFNISVKVGLEDVGHGIKDNPSIAVLVETMPAKRQPESPGTNPMATVKEGES</sequence>
<evidence type="ECO:0000313" key="2">
    <source>
        <dbReference type="EMBL" id="KAK3210636.1"/>
    </source>
</evidence>
<evidence type="ECO:0000256" key="1">
    <source>
        <dbReference type="SAM" id="MobiDB-lite"/>
    </source>
</evidence>
<dbReference type="InterPro" id="IPR036188">
    <property type="entry name" value="FAD/NAD-bd_sf"/>
</dbReference>
<dbReference type="EMBL" id="JANJYJ010000005">
    <property type="protein sequence ID" value="KAK3210636.1"/>
    <property type="molecule type" value="Genomic_DNA"/>
</dbReference>
<protein>
    <submittedName>
        <fullName evidence="2">Uncharacterized protein</fullName>
    </submittedName>
</protein>
<dbReference type="Gene3D" id="3.50.50.60">
    <property type="entry name" value="FAD/NAD(P)-binding domain"/>
    <property type="match status" value="1"/>
</dbReference>